<comment type="caution">
    <text evidence="1">The sequence shown here is derived from an EMBL/GenBank/DDBJ whole genome shotgun (WGS) entry which is preliminary data.</text>
</comment>
<accession>A0AAQ4EKV9</accession>
<organism evidence="1 2">
    <name type="scientific">Amblyomma americanum</name>
    <name type="common">Lone star tick</name>
    <dbReference type="NCBI Taxonomy" id="6943"/>
    <lineage>
        <taxon>Eukaryota</taxon>
        <taxon>Metazoa</taxon>
        <taxon>Ecdysozoa</taxon>
        <taxon>Arthropoda</taxon>
        <taxon>Chelicerata</taxon>
        <taxon>Arachnida</taxon>
        <taxon>Acari</taxon>
        <taxon>Parasitiformes</taxon>
        <taxon>Ixodida</taxon>
        <taxon>Ixodoidea</taxon>
        <taxon>Ixodidae</taxon>
        <taxon>Amblyomminae</taxon>
        <taxon>Amblyomma</taxon>
    </lineage>
</organism>
<dbReference type="Proteomes" id="UP001321473">
    <property type="component" value="Unassembled WGS sequence"/>
</dbReference>
<reference evidence="1 2" key="1">
    <citation type="journal article" date="2023" name="Arcadia Sci">
        <title>De novo assembly of a long-read Amblyomma americanum tick genome.</title>
        <authorList>
            <person name="Chou S."/>
            <person name="Poskanzer K.E."/>
            <person name="Rollins M."/>
            <person name="Thuy-Boun P.S."/>
        </authorList>
    </citation>
    <scope>NUCLEOTIDE SEQUENCE [LARGE SCALE GENOMIC DNA]</scope>
    <source>
        <strain evidence="1">F_SG_1</strain>
        <tissue evidence="1">Salivary glands</tissue>
    </source>
</reference>
<evidence type="ECO:0000313" key="2">
    <source>
        <dbReference type="Proteomes" id="UP001321473"/>
    </source>
</evidence>
<gene>
    <name evidence="1" type="ORF">V5799_031232</name>
</gene>
<sequence length="195" mass="21109">MRETAMAAVVTASLPMRSCRRAAVRARTHSLCKIFAQCVVDGVSGLPDYCEYAGIEETPDFSSSSTALTHGQAAPLLTVAEKPAPTKSDAQVQCTAPVAWKSKQVAFVPKTKSVGVQTGHATQEAESQTDFTVADIMLQEDTAPRCLAPNWNGLSATFEDNPHDSTYQVWTPQQCHRLCCCGDNNMSKYAQHKVV</sequence>
<dbReference type="AlphaFoldDB" id="A0AAQ4EKV9"/>
<name>A0AAQ4EKV9_AMBAM</name>
<protein>
    <submittedName>
        <fullName evidence="1">Uncharacterized protein</fullName>
    </submittedName>
</protein>
<keyword evidence="2" id="KW-1185">Reference proteome</keyword>
<proteinExistence type="predicted"/>
<evidence type="ECO:0000313" key="1">
    <source>
        <dbReference type="EMBL" id="KAK8775422.1"/>
    </source>
</evidence>
<dbReference type="EMBL" id="JARKHS020014163">
    <property type="protein sequence ID" value="KAK8775422.1"/>
    <property type="molecule type" value="Genomic_DNA"/>
</dbReference>